<dbReference type="PANTHER" id="PTHR35392:SF3">
    <property type="entry name" value="ZN(2)-C6 FUNGAL-TYPE DOMAIN-CONTAINING PROTEIN"/>
    <property type="match status" value="1"/>
</dbReference>
<dbReference type="PANTHER" id="PTHR35392">
    <property type="entry name" value="ZN(II)2CYS6 TRANSCRIPTION FACTOR (EUROFUNG)-RELATED-RELATED"/>
    <property type="match status" value="1"/>
</dbReference>
<name>A0A9P8L5Y3_9PEZI</name>
<gene>
    <name evidence="1" type="ORF">FGG08_000511</name>
</gene>
<dbReference type="Proteomes" id="UP000698800">
    <property type="component" value="Unassembled WGS sequence"/>
</dbReference>
<dbReference type="InterPro" id="IPR052973">
    <property type="entry name" value="Fungal_sec-metab_reg_TF"/>
</dbReference>
<accession>A0A9P8L5Y3</accession>
<proteinExistence type="predicted"/>
<dbReference type="EMBL" id="JAGHQL010000006">
    <property type="protein sequence ID" value="KAH0545370.1"/>
    <property type="molecule type" value="Genomic_DNA"/>
</dbReference>
<evidence type="ECO:0000313" key="1">
    <source>
        <dbReference type="EMBL" id="KAH0545370.1"/>
    </source>
</evidence>
<dbReference type="OrthoDB" id="4540227at2759"/>
<reference evidence="1" key="1">
    <citation type="submission" date="2021-03" db="EMBL/GenBank/DDBJ databases">
        <title>Comparative genomics and phylogenomic investigation of the class Geoglossomycetes provide insights into ecological specialization and systematics.</title>
        <authorList>
            <person name="Melie T."/>
            <person name="Pirro S."/>
            <person name="Miller A.N."/>
            <person name="Quandt A."/>
        </authorList>
    </citation>
    <scope>NUCLEOTIDE SEQUENCE</scope>
    <source>
        <strain evidence="1">GBOQ0MN5Z8</strain>
    </source>
</reference>
<evidence type="ECO:0000313" key="2">
    <source>
        <dbReference type="Proteomes" id="UP000698800"/>
    </source>
</evidence>
<dbReference type="AlphaFoldDB" id="A0A9P8L5Y3"/>
<comment type="caution">
    <text evidence="1">The sequence shown here is derived from an EMBL/GenBank/DDBJ whole genome shotgun (WGS) entry which is preliminary data.</text>
</comment>
<keyword evidence="2" id="KW-1185">Reference proteome</keyword>
<protein>
    <submittedName>
        <fullName evidence="1">Uncharacterized protein</fullName>
    </submittedName>
</protein>
<organism evidence="1 2">
    <name type="scientific">Glutinoglossum americanum</name>
    <dbReference type="NCBI Taxonomy" id="1670608"/>
    <lineage>
        <taxon>Eukaryota</taxon>
        <taxon>Fungi</taxon>
        <taxon>Dikarya</taxon>
        <taxon>Ascomycota</taxon>
        <taxon>Pezizomycotina</taxon>
        <taxon>Geoglossomycetes</taxon>
        <taxon>Geoglossales</taxon>
        <taxon>Geoglossaceae</taxon>
        <taxon>Glutinoglossum</taxon>
    </lineage>
</organism>
<sequence length="457" mass="51960">MDRLFGSNNLDGFWSFRSDAPGVDESDLLPPGDFPQSFGHISRPSSIDMTNVTTPTSFNDTSNVLVGMPLGFPDYPHDLGVFCISHGLVGGPTETAGFSKQLPSPSSNDVIQANALIPSAETSPKSKDIKLEAKSIWKPITELPTSRTDEFKVVELSQGHNSEKLRLRVREYNPEPGDKQYYTWYDGDSKYFYNTTPYAITDLRYARSAIKNFLDKNLEGYLDVLLLNASPITKRTFRTALQNRDLTLLGPALKLWVASRFIETPWHITGSETLGMSRDTHIKSPYRDWVPQTPIMDFQLDNLVIHGVLQPLLKEILTTLRTKSSASKPEDWFERQLTYFILLNTIELTMAHDVEFARRYRVGGSRWSNRQLIGTVTQGANTLLTCFHNANNDHYPFSAPWPEVERSHKWSQEQKTYITEIRALLEQQQEIQTEPAQEMFWTGQLHRAGWIPVSVVV</sequence>